<evidence type="ECO:0000313" key="2">
    <source>
        <dbReference type="EMBL" id="KAK5988401.1"/>
    </source>
</evidence>
<evidence type="ECO:0000313" key="3">
    <source>
        <dbReference type="Proteomes" id="UP001338125"/>
    </source>
</evidence>
<keyword evidence="3" id="KW-1185">Reference proteome</keyword>
<feature type="region of interest" description="Disordered" evidence="1">
    <location>
        <begin position="1"/>
        <end position="34"/>
    </location>
</feature>
<organism evidence="2 3">
    <name type="scientific">Cladobotryum mycophilum</name>
    <dbReference type="NCBI Taxonomy" id="491253"/>
    <lineage>
        <taxon>Eukaryota</taxon>
        <taxon>Fungi</taxon>
        <taxon>Dikarya</taxon>
        <taxon>Ascomycota</taxon>
        <taxon>Pezizomycotina</taxon>
        <taxon>Sordariomycetes</taxon>
        <taxon>Hypocreomycetidae</taxon>
        <taxon>Hypocreales</taxon>
        <taxon>Hypocreaceae</taxon>
        <taxon>Cladobotryum</taxon>
    </lineage>
</organism>
<comment type="caution">
    <text evidence="2">The sequence shown here is derived from an EMBL/GenBank/DDBJ whole genome shotgun (WGS) entry which is preliminary data.</text>
</comment>
<proteinExistence type="predicted"/>
<name>A0ABR0S9R8_9HYPO</name>
<dbReference type="Proteomes" id="UP001338125">
    <property type="component" value="Unassembled WGS sequence"/>
</dbReference>
<dbReference type="EMBL" id="JAVFKD010000016">
    <property type="protein sequence ID" value="KAK5988401.1"/>
    <property type="molecule type" value="Genomic_DNA"/>
</dbReference>
<feature type="compositionally biased region" description="Acidic residues" evidence="1">
    <location>
        <begin position="22"/>
        <end position="32"/>
    </location>
</feature>
<gene>
    <name evidence="2" type="ORF">PT974_12555</name>
</gene>
<protein>
    <submittedName>
        <fullName evidence="2">Uncharacterized protein</fullName>
    </submittedName>
</protein>
<accession>A0ABR0S9R8</accession>
<evidence type="ECO:0000256" key="1">
    <source>
        <dbReference type="SAM" id="MobiDB-lite"/>
    </source>
</evidence>
<sequence>MFRRRRPLHPPAAPVDNSSDSEASDGDVLPDEDLYKPTPIDIAVVRAMLSQAKKLPPDLVDSIFDFAEYWAHSAVELHESIRLSGTAPSEDTLLLRSYPLGLVNLGGEETVIPTNSKAYSTNPLRPLPRGKEYDPAFFAKLAKYPTPKLVSPARKVVFSMKSQDQGWASSSDTTSWTWFEAGLEKFDAEHVCNDSCSDEARNSHPGTHDPPLSLCSLRPLQPEIKRNDNAQGEYKYDFPIEHHSQWEIKRNKRTEDRWRTHVITWSYLDNVNAESEEGQRLEEQGRGRDTGDGSFVRGLKFGDVVTLWGKARFPGWTNRVSSARIDVYWAV</sequence>
<reference evidence="2 3" key="1">
    <citation type="submission" date="2024-01" db="EMBL/GenBank/DDBJ databases">
        <title>Complete genome of Cladobotryum mycophilum ATHUM6906.</title>
        <authorList>
            <person name="Christinaki A.C."/>
            <person name="Myridakis A.I."/>
            <person name="Kouvelis V.N."/>
        </authorList>
    </citation>
    <scope>NUCLEOTIDE SEQUENCE [LARGE SCALE GENOMIC DNA]</scope>
    <source>
        <strain evidence="2 3">ATHUM6906</strain>
    </source>
</reference>